<dbReference type="AlphaFoldDB" id="A0A392RFF9"/>
<gene>
    <name evidence="2" type="ORF">A2U01_0056574</name>
</gene>
<feature type="non-terminal residue" evidence="2">
    <location>
        <position position="1"/>
    </location>
</feature>
<evidence type="ECO:0000313" key="2">
    <source>
        <dbReference type="EMBL" id="MCI35353.1"/>
    </source>
</evidence>
<proteinExistence type="predicted"/>
<feature type="transmembrane region" description="Helical" evidence="1">
    <location>
        <begin position="15"/>
        <end position="34"/>
    </location>
</feature>
<keyword evidence="1" id="KW-0812">Transmembrane</keyword>
<organism evidence="2 3">
    <name type="scientific">Trifolium medium</name>
    <dbReference type="NCBI Taxonomy" id="97028"/>
    <lineage>
        <taxon>Eukaryota</taxon>
        <taxon>Viridiplantae</taxon>
        <taxon>Streptophyta</taxon>
        <taxon>Embryophyta</taxon>
        <taxon>Tracheophyta</taxon>
        <taxon>Spermatophyta</taxon>
        <taxon>Magnoliopsida</taxon>
        <taxon>eudicotyledons</taxon>
        <taxon>Gunneridae</taxon>
        <taxon>Pentapetalae</taxon>
        <taxon>rosids</taxon>
        <taxon>fabids</taxon>
        <taxon>Fabales</taxon>
        <taxon>Fabaceae</taxon>
        <taxon>Papilionoideae</taxon>
        <taxon>50 kb inversion clade</taxon>
        <taxon>NPAAA clade</taxon>
        <taxon>Hologalegina</taxon>
        <taxon>IRL clade</taxon>
        <taxon>Trifolieae</taxon>
        <taxon>Trifolium</taxon>
    </lineage>
</organism>
<keyword evidence="1" id="KW-0472">Membrane</keyword>
<keyword evidence="1" id="KW-1133">Transmembrane helix</keyword>
<evidence type="ECO:0000313" key="3">
    <source>
        <dbReference type="Proteomes" id="UP000265520"/>
    </source>
</evidence>
<comment type="caution">
    <text evidence="2">The sequence shown here is derived from an EMBL/GenBank/DDBJ whole genome shotgun (WGS) entry which is preliminary data.</text>
</comment>
<name>A0A392RFF9_9FABA</name>
<reference evidence="2 3" key="1">
    <citation type="journal article" date="2018" name="Front. Plant Sci.">
        <title>Red Clover (Trifolium pratense) and Zigzag Clover (T. medium) - A Picture of Genomic Similarities and Differences.</title>
        <authorList>
            <person name="Dluhosova J."/>
            <person name="Istvanek J."/>
            <person name="Nedelnik J."/>
            <person name="Repkova J."/>
        </authorList>
    </citation>
    <scope>NUCLEOTIDE SEQUENCE [LARGE SCALE GENOMIC DNA]</scope>
    <source>
        <strain evidence="3">cv. 10/8</strain>
        <tissue evidence="2">Leaf</tissue>
    </source>
</reference>
<protein>
    <submittedName>
        <fullName evidence="2">Uncharacterized protein</fullName>
    </submittedName>
</protein>
<accession>A0A392RFF9</accession>
<sequence>GVAVVSFLWSGGGGWRFLVSFVFGGGGFGVVVAVTDLSWRDDGGCDCSELRGCGMWRCWSWHRRGVVDAVCDWLSTV</sequence>
<dbReference type="EMBL" id="LXQA010222529">
    <property type="protein sequence ID" value="MCI35353.1"/>
    <property type="molecule type" value="Genomic_DNA"/>
</dbReference>
<evidence type="ECO:0000256" key="1">
    <source>
        <dbReference type="SAM" id="Phobius"/>
    </source>
</evidence>
<keyword evidence="3" id="KW-1185">Reference proteome</keyword>
<dbReference type="Proteomes" id="UP000265520">
    <property type="component" value="Unassembled WGS sequence"/>
</dbReference>